<organism evidence="2 3">
    <name type="scientific">Candidatus Gottesmanbacteria bacterium GW2011_GWB1_49_7</name>
    <dbReference type="NCBI Taxonomy" id="1618448"/>
    <lineage>
        <taxon>Bacteria</taxon>
        <taxon>Candidatus Gottesmaniibacteriota</taxon>
    </lineage>
</organism>
<keyword evidence="1" id="KW-0802">TPR repeat</keyword>
<gene>
    <name evidence="2" type="ORF">UY48_C0007G0003</name>
</gene>
<dbReference type="Proteomes" id="UP000034588">
    <property type="component" value="Unassembled WGS sequence"/>
</dbReference>
<accession>A0A0G1Z2C3</accession>
<dbReference type="AlphaFoldDB" id="A0A0G1Z2C3"/>
<proteinExistence type="predicted"/>
<evidence type="ECO:0000256" key="1">
    <source>
        <dbReference type="PROSITE-ProRule" id="PRU00339"/>
    </source>
</evidence>
<dbReference type="Gene3D" id="1.25.40.10">
    <property type="entry name" value="Tetratricopeptide repeat domain"/>
    <property type="match status" value="1"/>
</dbReference>
<dbReference type="InterPro" id="IPR019734">
    <property type="entry name" value="TPR_rpt"/>
</dbReference>
<dbReference type="PROSITE" id="PS50005">
    <property type="entry name" value="TPR"/>
    <property type="match status" value="1"/>
</dbReference>
<feature type="repeat" description="TPR" evidence="1">
    <location>
        <begin position="146"/>
        <end position="179"/>
    </location>
</feature>
<dbReference type="Pfam" id="PF14559">
    <property type="entry name" value="TPR_19"/>
    <property type="match status" value="1"/>
</dbReference>
<name>A0A0G1Z2C3_9BACT</name>
<dbReference type="InterPro" id="IPR011990">
    <property type="entry name" value="TPR-like_helical_dom_sf"/>
</dbReference>
<protein>
    <submittedName>
        <fullName evidence="2">Uncharacterized protein</fullName>
    </submittedName>
</protein>
<evidence type="ECO:0000313" key="2">
    <source>
        <dbReference type="EMBL" id="KKW12914.1"/>
    </source>
</evidence>
<comment type="caution">
    <text evidence="2">The sequence shown here is derived from an EMBL/GenBank/DDBJ whole genome shotgun (WGS) entry which is preliminary data.</text>
</comment>
<dbReference type="SUPFAM" id="SSF48452">
    <property type="entry name" value="TPR-like"/>
    <property type="match status" value="1"/>
</dbReference>
<evidence type="ECO:0000313" key="3">
    <source>
        <dbReference type="Proteomes" id="UP000034588"/>
    </source>
</evidence>
<dbReference type="EMBL" id="LCQD01000007">
    <property type="protein sequence ID" value="KKW12914.1"/>
    <property type="molecule type" value="Genomic_DNA"/>
</dbReference>
<sequence length="194" mass="22000">MRLKFPHISRFFSARVLLTAERVTLWSLLLALFGFNAFAAANYPLPYSDKLSSVFARPFSWDTHAALARDFWQLGAREPAVQELLVADELYQRSPDASRILPAGRQVLGLSTAPSDLLASWQHAPARELERQRYWEEIIKQYPDYRDAYVELAALLYKQGNVAEAKTYLLAAEALDPNNVSIQKLVAFVSKIVK</sequence>
<reference evidence="2 3" key="1">
    <citation type="journal article" date="2015" name="Nature">
        <title>rRNA introns, odd ribosomes, and small enigmatic genomes across a large radiation of phyla.</title>
        <authorList>
            <person name="Brown C.T."/>
            <person name="Hug L.A."/>
            <person name="Thomas B.C."/>
            <person name="Sharon I."/>
            <person name="Castelle C.J."/>
            <person name="Singh A."/>
            <person name="Wilkins M.J."/>
            <person name="Williams K.H."/>
            <person name="Banfield J.F."/>
        </authorList>
    </citation>
    <scope>NUCLEOTIDE SEQUENCE [LARGE SCALE GENOMIC DNA]</scope>
</reference>